<feature type="transmembrane region" description="Helical" evidence="2">
    <location>
        <begin position="195"/>
        <end position="217"/>
    </location>
</feature>
<keyword evidence="2" id="KW-0812">Transmembrane</keyword>
<sequence length="257" mass="28315">MGQTLPKYSQLEGDEYEDLAAEEQCSVQFRANIKESFLSLLCLADFVTDIVAAQSLAHRSDPVLVHFGYAAPALLGLTVVNSCMILALRCCYREFFEGVVRKDRLRWHVWSLLALTNPEILNSFLAYLHSNMSIEEKHEATLVRLSIKKLGVVSQLVEDIPQTAIQVSAICFALKAGEPVPLQQSCALVLTVSMLLFKVVMNWVVLAIGVTVSSFTLQKAADQEALRGSRELSRSPDGECLEAGPDESQTVLNPSMP</sequence>
<evidence type="ECO:0000256" key="2">
    <source>
        <dbReference type="SAM" id="Phobius"/>
    </source>
</evidence>
<gene>
    <name evidence="3" type="ORF">SNAT2548_LOCUS19984</name>
</gene>
<accession>A0A812PXY6</accession>
<name>A0A812PXY6_9DINO</name>
<dbReference type="Proteomes" id="UP000604046">
    <property type="component" value="Unassembled WGS sequence"/>
</dbReference>
<protein>
    <recommendedName>
        <fullName evidence="5">XK-related protein</fullName>
    </recommendedName>
</protein>
<comment type="caution">
    <text evidence="3">The sequence shown here is derived from an EMBL/GenBank/DDBJ whole genome shotgun (WGS) entry which is preliminary data.</text>
</comment>
<evidence type="ECO:0008006" key="5">
    <source>
        <dbReference type="Google" id="ProtNLM"/>
    </source>
</evidence>
<dbReference type="EMBL" id="CAJNDS010002196">
    <property type="protein sequence ID" value="CAE7367579.1"/>
    <property type="molecule type" value="Genomic_DNA"/>
</dbReference>
<organism evidence="3 4">
    <name type="scientific">Symbiodinium natans</name>
    <dbReference type="NCBI Taxonomy" id="878477"/>
    <lineage>
        <taxon>Eukaryota</taxon>
        <taxon>Sar</taxon>
        <taxon>Alveolata</taxon>
        <taxon>Dinophyceae</taxon>
        <taxon>Suessiales</taxon>
        <taxon>Symbiodiniaceae</taxon>
        <taxon>Symbiodinium</taxon>
    </lineage>
</organism>
<evidence type="ECO:0000256" key="1">
    <source>
        <dbReference type="SAM" id="MobiDB-lite"/>
    </source>
</evidence>
<reference evidence="3" key="1">
    <citation type="submission" date="2021-02" db="EMBL/GenBank/DDBJ databases">
        <authorList>
            <person name="Dougan E. K."/>
            <person name="Rhodes N."/>
            <person name="Thang M."/>
            <person name="Chan C."/>
        </authorList>
    </citation>
    <scope>NUCLEOTIDE SEQUENCE</scope>
</reference>
<keyword evidence="2" id="KW-0472">Membrane</keyword>
<feature type="compositionally biased region" description="Polar residues" evidence="1">
    <location>
        <begin position="247"/>
        <end position="257"/>
    </location>
</feature>
<feature type="transmembrane region" description="Helical" evidence="2">
    <location>
        <begin position="69"/>
        <end position="88"/>
    </location>
</feature>
<keyword evidence="4" id="KW-1185">Reference proteome</keyword>
<proteinExistence type="predicted"/>
<evidence type="ECO:0000313" key="4">
    <source>
        <dbReference type="Proteomes" id="UP000604046"/>
    </source>
</evidence>
<feature type="transmembrane region" description="Helical" evidence="2">
    <location>
        <begin position="109"/>
        <end position="128"/>
    </location>
</feature>
<feature type="compositionally biased region" description="Basic and acidic residues" evidence="1">
    <location>
        <begin position="226"/>
        <end position="237"/>
    </location>
</feature>
<feature type="region of interest" description="Disordered" evidence="1">
    <location>
        <begin position="226"/>
        <end position="257"/>
    </location>
</feature>
<keyword evidence="2" id="KW-1133">Transmembrane helix</keyword>
<feature type="transmembrane region" description="Helical" evidence="2">
    <location>
        <begin position="37"/>
        <end position="57"/>
    </location>
</feature>
<dbReference type="AlphaFoldDB" id="A0A812PXY6"/>
<evidence type="ECO:0000313" key="3">
    <source>
        <dbReference type="EMBL" id="CAE7367579.1"/>
    </source>
</evidence>